<reference evidence="4" key="1">
    <citation type="submission" date="2011-06" db="EMBL/GenBank/DDBJ databases">
        <title>The complete genome of chromosome of Runella slithyformis DSM 19594.</title>
        <authorList>
            <consortium name="US DOE Joint Genome Institute (JGI-PGF)"/>
            <person name="Lucas S."/>
            <person name="Han J."/>
            <person name="Lapidus A."/>
            <person name="Bruce D."/>
            <person name="Goodwin L."/>
            <person name="Pitluck S."/>
            <person name="Peters L."/>
            <person name="Kyrpides N."/>
            <person name="Mavromatis K."/>
            <person name="Ivanova N."/>
            <person name="Ovchinnikova G."/>
            <person name="Zhang X."/>
            <person name="Misra M."/>
            <person name="Detter J.C."/>
            <person name="Tapia R."/>
            <person name="Han C."/>
            <person name="Land M."/>
            <person name="Hauser L."/>
            <person name="Markowitz V."/>
            <person name="Cheng J.-F."/>
            <person name="Hugenholtz P."/>
            <person name="Woyke T."/>
            <person name="Wu D."/>
            <person name="Tindall B."/>
            <person name="Faehrich R."/>
            <person name="Brambilla E."/>
            <person name="Klenk H.-P."/>
            <person name="Eisen J.A."/>
        </authorList>
    </citation>
    <scope>NUCLEOTIDE SEQUENCE [LARGE SCALE GENOMIC DNA]</scope>
    <source>
        <strain evidence="4">ATCC 29530 / DSM 19594 / LMG 11500 / NCIMB 11436 / LSU 4</strain>
    </source>
</reference>
<keyword evidence="3" id="KW-0378">Hydrolase</keyword>
<feature type="transmembrane region" description="Helical" evidence="1">
    <location>
        <begin position="66"/>
        <end position="86"/>
    </location>
</feature>
<organism evidence="3 4">
    <name type="scientific">Runella slithyformis (strain ATCC 29530 / DSM 19594 / LMG 11500 / NCIMB 11436 / LSU 4)</name>
    <dbReference type="NCBI Taxonomy" id="761193"/>
    <lineage>
        <taxon>Bacteria</taxon>
        <taxon>Pseudomonadati</taxon>
        <taxon>Bacteroidota</taxon>
        <taxon>Cytophagia</taxon>
        <taxon>Cytophagales</taxon>
        <taxon>Spirosomataceae</taxon>
        <taxon>Runella</taxon>
    </lineage>
</organism>
<dbReference type="GO" id="GO:0004519">
    <property type="term" value="F:endonuclease activity"/>
    <property type="evidence" value="ECO:0007669"/>
    <property type="project" value="UniProtKB-KW"/>
</dbReference>
<keyword evidence="3" id="KW-0540">Nuclease</keyword>
<name>A0A7U3ZGA6_RUNSL</name>
<dbReference type="InterPro" id="IPR036691">
    <property type="entry name" value="Endo/exonu/phosph_ase_sf"/>
</dbReference>
<sequence>MVERMVRLLTQAVKYAPGLVLFASLIGFLGEYSRWFDHFSAFRVQYCFLSLLLSVYQFYQKQWRLGVLTGLLFLFNGWLVAPWLLINKTISVKQADFKVYHANVLFKNLDYLPVTQQIIEEKPDFISINEATPPLIAHLKKSFAAEYPYTFFVSAKNDTKVFVASRTPIEIDSAATFAVKGLIRFTAKIHGKPLTIIACHAYNPLKQIDFLTRNQELRHIAALVKKERNPTLVIGDLNITPWSVIYQKTIAESYLKNARQGFGLKPSWPAWMPFLLIPIDHCLINRQLEAVGFERGKHNKSDHYPLIIHLRFRK</sequence>
<keyword evidence="1" id="KW-0472">Membrane</keyword>
<evidence type="ECO:0000313" key="3">
    <source>
        <dbReference type="EMBL" id="AEI46677.1"/>
    </source>
</evidence>
<dbReference type="EMBL" id="CP002859">
    <property type="protein sequence ID" value="AEI46677.1"/>
    <property type="molecule type" value="Genomic_DNA"/>
</dbReference>
<gene>
    <name evidence="3" type="ordered locus">Runsl_0221</name>
</gene>
<dbReference type="SUPFAM" id="SSF56219">
    <property type="entry name" value="DNase I-like"/>
    <property type="match status" value="1"/>
</dbReference>
<keyword evidence="1" id="KW-1133">Transmembrane helix</keyword>
<proteinExistence type="predicted"/>
<dbReference type="Pfam" id="PF03372">
    <property type="entry name" value="Exo_endo_phos"/>
    <property type="match status" value="1"/>
</dbReference>
<dbReference type="Gene3D" id="3.60.10.10">
    <property type="entry name" value="Endonuclease/exonuclease/phosphatase"/>
    <property type="match status" value="1"/>
</dbReference>
<evidence type="ECO:0000256" key="1">
    <source>
        <dbReference type="SAM" id="Phobius"/>
    </source>
</evidence>
<dbReference type="Proteomes" id="UP000000493">
    <property type="component" value="Chromosome"/>
</dbReference>
<keyword evidence="3" id="KW-0255">Endonuclease</keyword>
<dbReference type="KEGG" id="rsi:Runsl_0221"/>
<accession>A0A7U3ZGA6</accession>
<evidence type="ECO:0000259" key="2">
    <source>
        <dbReference type="Pfam" id="PF03372"/>
    </source>
</evidence>
<feature type="transmembrane region" description="Helical" evidence="1">
    <location>
        <begin position="12"/>
        <end position="30"/>
    </location>
</feature>
<dbReference type="AlphaFoldDB" id="A0A7U3ZGA6"/>
<feature type="domain" description="Endonuclease/exonuclease/phosphatase" evidence="2">
    <location>
        <begin position="102"/>
        <end position="303"/>
    </location>
</feature>
<feature type="transmembrane region" description="Helical" evidence="1">
    <location>
        <begin position="42"/>
        <end position="59"/>
    </location>
</feature>
<keyword evidence="4" id="KW-1185">Reference proteome</keyword>
<keyword evidence="1" id="KW-0812">Transmembrane</keyword>
<reference evidence="3 4" key="2">
    <citation type="journal article" date="2012" name="Stand. Genomic Sci.">
        <title>Complete genome sequence of the aquatic bacterium Runella slithyformis type strain (LSU 4(T)).</title>
        <authorList>
            <person name="Copeland A."/>
            <person name="Zhang X."/>
            <person name="Misra M."/>
            <person name="Lapidus A."/>
            <person name="Nolan M."/>
            <person name="Lucas S."/>
            <person name="Deshpande S."/>
            <person name="Cheng J.F."/>
            <person name="Tapia R."/>
            <person name="Goodwin L.A."/>
            <person name="Pitluck S."/>
            <person name="Liolios K."/>
            <person name="Pagani I."/>
            <person name="Ivanova N."/>
            <person name="Mikhailova N."/>
            <person name="Pati A."/>
            <person name="Chen A."/>
            <person name="Palaniappan K."/>
            <person name="Land M."/>
            <person name="Hauser L."/>
            <person name="Pan C."/>
            <person name="Jeffries C.D."/>
            <person name="Detter J.C."/>
            <person name="Brambilla E.M."/>
            <person name="Rohde M."/>
            <person name="Djao O.D."/>
            <person name="Goker M."/>
            <person name="Sikorski J."/>
            <person name="Tindall B.J."/>
            <person name="Woyke T."/>
            <person name="Bristow J."/>
            <person name="Eisen J.A."/>
            <person name="Markowitz V."/>
            <person name="Hugenholtz P."/>
            <person name="Kyrpides N.C."/>
            <person name="Klenk H.P."/>
            <person name="Mavromatis K."/>
        </authorList>
    </citation>
    <scope>NUCLEOTIDE SEQUENCE [LARGE SCALE GENOMIC DNA]</scope>
    <source>
        <strain evidence="4">ATCC 29530 / DSM 19594 / LMG 11500 / NCIMB 11436 / LSU 4</strain>
    </source>
</reference>
<protein>
    <submittedName>
        <fullName evidence="3">Endonuclease/exonuclease/phosphatase</fullName>
    </submittedName>
</protein>
<evidence type="ECO:0000313" key="4">
    <source>
        <dbReference type="Proteomes" id="UP000000493"/>
    </source>
</evidence>
<dbReference type="InterPro" id="IPR005135">
    <property type="entry name" value="Endo/exonuclease/phosphatase"/>
</dbReference>